<keyword evidence="1" id="KW-0732">Signal</keyword>
<dbReference type="eggNOG" id="COG1686">
    <property type="taxonomic scope" value="Bacteria"/>
</dbReference>
<feature type="domain" description="Peptidase S11 D-Ala-D-Ala carboxypeptidase A C-terminal" evidence="2">
    <location>
        <begin position="163"/>
        <end position="258"/>
    </location>
</feature>
<dbReference type="SUPFAM" id="SSF69189">
    <property type="entry name" value="Penicillin-binding protein associated domain"/>
    <property type="match status" value="1"/>
</dbReference>
<evidence type="ECO:0000313" key="4">
    <source>
        <dbReference type="Proteomes" id="UP000005835"/>
    </source>
</evidence>
<feature type="signal peptide" evidence="1">
    <location>
        <begin position="1"/>
        <end position="23"/>
    </location>
</feature>
<name>K1JYY4_9BURK</name>
<dbReference type="InterPro" id="IPR012907">
    <property type="entry name" value="Peptidase_S11_C"/>
</dbReference>
<dbReference type="PATRIC" id="fig|742823.3.peg.659"/>
<dbReference type="AlphaFoldDB" id="K1JYY4"/>
<dbReference type="GO" id="GO:0006508">
    <property type="term" value="P:proteolysis"/>
    <property type="evidence" value="ECO:0007669"/>
    <property type="project" value="InterPro"/>
</dbReference>
<dbReference type="STRING" id="742823.HMPREF9465_00656"/>
<accession>K1JYY4</accession>
<keyword evidence="4" id="KW-1185">Reference proteome</keyword>
<gene>
    <name evidence="3" type="ORF">HMPREF9465_00656</name>
</gene>
<dbReference type="Pfam" id="PF07943">
    <property type="entry name" value="PBP5_C"/>
    <property type="match status" value="1"/>
</dbReference>
<reference evidence="3 4" key="1">
    <citation type="submission" date="2012-05" db="EMBL/GenBank/DDBJ databases">
        <title>The Genome Sequence of Sutterella wadsworthensis 2_1_59BFAA.</title>
        <authorList>
            <consortium name="The Broad Institute Genome Sequencing Platform"/>
            <person name="Earl A."/>
            <person name="Ward D."/>
            <person name="Feldgarden M."/>
            <person name="Gevers D."/>
            <person name="Daigneault M."/>
            <person name="Strauss J."/>
            <person name="Allen-Vercoe E."/>
            <person name="Walker B."/>
            <person name="Young S.K."/>
            <person name="Zeng Q."/>
            <person name="Gargeya S."/>
            <person name="Fitzgerald M."/>
            <person name="Haas B."/>
            <person name="Abouelleil A."/>
            <person name="Alvarado L."/>
            <person name="Arachchi H.M."/>
            <person name="Berlin A.M."/>
            <person name="Chapman S.B."/>
            <person name="Goldberg J."/>
            <person name="Griggs A."/>
            <person name="Gujja S."/>
            <person name="Hansen M."/>
            <person name="Howarth C."/>
            <person name="Imamovic A."/>
            <person name="Larimer J."/>
            <person name="McCowen C."/>
            <person name="Montmayeur A."/>
            <person name="Murphy C."/>
            <person name="Neiman D."/>
            <person name="Pearson M."/>
            <person name="Priest M."/>
            <person name="Roberts A."/>
            <person name="Saif S."/>
            <person name="Shea T."/>
            <person name="Sisk P."/>
            <person name="Sykes S."/>
            <person name="Wortman J."/>
            <person name="Nusbaum C."/>
            <person name="Birren B."/>
        </authorList>
    </citation>
    <scope>NUCLEOTIDE SEQUENCE [LARGE SCALE GENOMIC DNA]</scope>
    <source>
        <strain evidence="3 4">2_1_59BFAA</strain>
    </source>
</reference>
<organism evidence="3 4">
    <name type="scientific">Sutterella wadsworthensis 2_1_59BFAA</name>
    <dbReference type="NCBI Taxonomy" id="742823"/>
    <lineage>
        <taxon>Bacteria</taxon>
        <taxon>Pseudomonadati</taxon>
        <taxon>Pseudomonadota</taxon>
        <taxon>Betaproteobacteria</taxon>
        <taxon>Burkholderiales</taxon>
        <taxon>Sutterellaceae</taxon>
        <taxon>Sutterella</taxon>
    </lineage>
</organism>
<dbReference type="GO" id="GO:0009002">
    <property type="term" value="F:serine-type D-Ala-D-Ala carboxypeptidase activity"/>
    <property type="evidence" value="ECO:0007669"/>
    <property type="project" value="InterPro"/>
</dbReference>
<protein>
    <recommendedName>
        <fullName evidence="2">Peptidase S11 D-Ala-D-Ala carboxypeptidase A C-terminal domain-containing protein</fullName>
    </recommendedName>
</protein>
<dbReference type="InterPro" id="IPR015956">
    <property type="entry name" value="Peniciliin-bd_prot_C_sf"/>
</dbReference>
<evidence type="ECO:0000259" key="2">
    <source>
        <dbReference type="SMART" id="SM00936"/>
    </source>
</evidence>
<dbReference type="Gene3D" id="2.60.410.10">
    <property type="entry name" value="D-Ala-D-Ala carboxypeptidase, C-terminal domain"/>
    <property type="match status" value="1"/>
</dbReference>
<comment type="caution">
    <text evidence="3">The sequence shown here is derived from an EMBL/GenBank/DDBJ whole genome shotgun (WGS) entry which is preliminary data.</text>
</comment>
<dbReference type="Proteomes" id="UP000005835">
    <property type="component" value="Unassembled WGS sequence"/>
</dbReference>
<dbReference type="OrthoDB" id="9156221at2"/>
<dbReference type="EMBL" id="ADMG01000017">
    <property type="protein sequence ID" value="EKB31788.1"/>
    <property type="molecule type" value="Genomic_DNA"/>
</dbReference>
<proteinExistence type="predicted"/>
<dbReference type="HOGENOM" id="CLU_983280_0_0_4"/>
<dbReference type="RefSeq" id="WP_005434124.1">
    <property type="nucleotide sequence ID" value="NZ_JH815514.1"/>
</dbReference>
<sequence>MRFSTSPLLSAVMLCAASQSAVGAMALMDLDSRQILQLEGNLLFITEPLAEQLNGFPGMADKPVKAGETATEAFVARLAAISDEQWKAFLSKTAADDEQEAARRLAPVAAACTDIGCDGIYVSVNPLGNGETHRLLAVVFGSDTRETLDRAAGVFLREGHLRYKTATVIRNGEAVGRTPVFKGEAQDVTLVTHENVVVTIAKTMTLSKDSEAFKMHLTRQQPVIAPVDAETPLGTLSIWLNGKCLRSVPVYAKEPVKEGSLWQRVRDTIILTTTDINEAEKSR</sequence>
<evidence type="ECO:0000256" key="1">
    <source>
        <dbReference type="SAM" id="SignalP"/>
    </source>
</evidence>
<feature type="chain" id="PRO_5003850146" description="Peptidase S11 D-Ala-D-Ala carboxypeptidase A C-terminal domain-containing protein" evidence="1">
    <location>
        <begin position="24"/>
        <end position="283"/>
    </location>
</feature>
<dbReference type="InterPro" id="IPR037167">
    <property type="entry name" value="Peptidase_S11_C_sf"/>
</dbReference>
<evidence type="ECO:0000313" key="3">
    <source>
        <dbReference type="EMBL" id="EKB31788.1"/>
    </source>
</evidence>
<dbReference type="SMART" id="SM00936">
    <property type="entry name" value="PBP5_C"/>
    <property type="match status" value="1"/>
</dbReference>